<dbReference type="AlphaFoldDB" id="A0A060T5B1"/>
<dbReference type="InterPro" id="IPR040501">
    <property type="entry name" value="TFA2_Winged_2"/>
</dbReference>
<dbReference type="GO" id="GO:0005673">
    <property type="term" value="C:transcription factor TFIIE complex"/>
    <property type="evidence" value="ECO:0007669"/>
    <property type="project" value="UniProtKB-UniRule"/>
</dbReference>
<dbReference type="InterPro" id="IPR003166">
    <property type="entry name" value="TFIIE_bsu_DNA-bd"/>
</dbReference>
<name>A0A060T5B1_BLAAD</name>
<comment type="function">
    <text evidence="6 7">Recruits TFIIH to the initiation complex and stimulates the RNA polymerase II C-terminal domain kinase and DNA-dependent ATPase activities of TFIIH. Both TFIIH and TFIIE are required for promoter clearance by RNA polymerase.</text>
</comment>
<evidence type="ECO:0000259" key="9">
    <source>
        <dbReference type="PROSITE" id="PS51351"/>
    </source>
</evidence>
<feature type="domain" description="TFIIE beta" evidence="9">
    <location>
        <begin position="102"/>
        <end position="172"/>
    </location>
</feature>
<comment type="subcellular location">
    <subcellularLocation>
        <location evidence="1 7">Nucleus</location>
    </subcellularLocation>
</comment>
<evidence type="ECO:0000256" key="8">
    <source>
        <dbReference type="SAM" id="MobiDB-lite"/>
    </source>
</evidence>
<comment type="subunit">
    <text evidence="7">Tetramer of two alpha and two beta chains.</text>
</comment>
<comment type="similarity">
    <text evidence="7">Belongs to the TFIIE beta subunit family.</text>
</comment>
<sequence length="312" mass="34650">MKEKVEKNGTVIYTRVLAAADAAVCGSTASIPMGAISKHSLLLSVIMASLNEQLNSFKKQMRNAPVLPQKRVVEQQSAGHSRESSPSPKKAKKSTFVYSQPASTGMGTHSSTQLVHAVEYVKKQDKPIRLSDLEGYLSFPIAPLLPLLRNIDRIKINEKDRTIEYVSIYNIYSAEDLLAFLRAQSTFQGVPVKQLKDGWSGCLDAIEELEKKQEILVLRTKKENLPRYVWANRGGPIHSIDTAFTDLWAKAKVPTASELPGALEKLGLKPTSVDPATVKKVVKPTETRKQKKPRRGKITNTHMRGVLKDYSM</sequence>
<evidence type="ECO:0000256" key="4">
    <source>
        <dbReference type="ARBA" id="ARBA00023163"/>
    </source>
</evidence>
<dbReference type="EMBL" id="HG937693">
    <property type="protein sequence ID" value="CDP34077.1"/>
    <property type="molecule type" value="Genomic_DNA"/>
</dbReference>
<dbReference type="GO" id="GO:0001097">
    <property type="term" value="F:TFIIH-class transcription factor complex binding"/>
    <property type="evidence" value="ECO:0007669"/>
    <property type="project" value="TreeGrafter"/>
</dbReference>
<dbReference type="Pfam" id="PF22254">
    <property type="entry name" value="TFA2_E-tether"/>
    <property type="match status" value="1"/>
</dbReference>
<keyword evidence="4 7" id="KW-0804">Transcription</keyword>
<protein>
    <recommendedName>
        <fullName evidence="7">Transcription initiation factor IIE subunit beta</fullName>
    </recommendedName>
</protein>
<reference evidence="10" key="2">
    <citation type="submission" date="2014-06" db="EMBL/GenBank/DDBJ databases">
        <title>The complete genome of Blastobotrys (Arxula) adeninivorans LS3 - a yeast of biotechnological interest.</title>
        <authorList>
            <person name="Kunze G."/>
            <person name="Gaillardin C."/>
            <person name="Czernicka M."/>
            <person name="Durrens P."/>
            <person name="Martin T."/>
            <person name="Boer E."/>
            <person name="Gabaldon T."/>
            <person name="Cruz J."/>
            <person name="Talla E."/>
            <person name="Marck C."/>
            <person name="Goffeau A."/>
            <person name="Barbe V."/>
            <person name="Baret P."/>
            <person name="Baronian K."/>
            <person name="Beier S."/>
            <person name="Bleykasten C."/>
            <person name="Bode R."/>
            <person name="Casaregola S."/>
            <person name="Despons L."/>
            <person name="Fairhead C."/>
            <person name="Giersberg M."/>
            <person name="Gierski P."/>
            <person name="Hahnel U."/>
            <person name="Hartmann A."/>
            <person name="Jankowska D."/>
            <person name="Jubin C."/>
            <person name="Jung P."/>
            <person name="Lafontaine I."/>
            <person name="Leh-Louis V."/>
            <person name="Lemaire M."/>
            <person name="Marcet-Houben M."/>
            <person name="Mascher M."/>
            <person name="Morel G."/>
            <person name="Richard G.-F."/>
            <person name="Riechen J."/>
            <person name="Sacerdot C."/>
            <person name="Sarkar A."/>
            <person name="Savel G."/>
            <person name="Schacherer J."/>
            <person name="Sherman D."/>
            <person name="Straub M.-L."/>
            <person name="Stein N."/>
            <person name="Thierry A."/>
            <person name="Trautwein-Schult A."/>
            <person name="Westhof E."/>
            <person name="Worch S."/>
            <person name="Dujon B."/>
            <person name="Souciet J.-L."/>
            <person name="Wincker P."/>
            <person name="Scholz U."/>
            <person name="Neuveglise N."/>
        </authorList>
    </citation>
    <scope>NUCLEOTIDE SEQUENCE</scope>
    <source>
        <strain evidence="10">LS3</strain>
    </source>
</reference>
<dbReference type="Pfam" id="PF18121">
    <property type="entry name" value="TFA2_Winged_2"/>
    <property type="match status" value="1"/>
</dbReference>
<keyword evidence="2 7" id="KW-0805">Transcription regulation</keyword>
<feature type="region of interest" description="Disordered" evidence="8">
    <location>
        <begin position="286"/>
        <end position="312"/>
    </location>
</feature>
<dbReference type="InterPro" id="IPR016656">
    <property type="entry name" value="TFIIE-bsu"/>
</dbReference>
<dbReference type="GO" id="GO:0003677">
    <property type="term" value="F:DNA binding"/>
    <property type="evidence" value="ECO:0007669"/>
    <property type="project" value="UniProtKB-UniRule"/>
</dbReference>
<feature type="compositionally biased region" description="Polar residues" evidence="8">
    <location>
        <begin position="96"/>
        <end position="110"/>
    </location>
</feature>
<organism evidence="10">
    <name type="scientific">Blastobotrys adeninivorans</name>
    <name type="common">Yeast</name>
    <name type="synonym">Arxula adeninivorans</name>
    <dbReference type="NCBI Taxonomy" id="409370"/>
    <lineage>
        <taxon>Eukaryota</taxon>
        <taxon>Fungi</taxon>
        <taxon>Dikarya</taxon>
        <taxon>Ascomycota</taxon>
        <taxon>Saccharomycotina</taxon>
        <taxon>Dipodascomycetes</taxon>
        <taxon>Dipodascales</taxon>
        <taxon>Trichomonascaceae</taxon>
        <taxon>Blastobotrys</taxon>
    </lineage>
</organism>
<evidence type="ECO:0000256" key="5">
    <source>
        <dbReference type="ARBA" id="ARBA00023242"/>
    </source>
</evidence>
<evidence type="ECO:0000256" key="3">
    <source>
        <dbReference type="ARBA" id="ARBA00023125"/>
    </source>
</evidence>
<keyword evidence="3 7" id="KW-0238">DNA-binding</keyword>
<reference evidence="10" key="1">
    <citation type="submission" date="2014-02" db="EMBL/GenBank/DDBJ databases">
        <authorList>
            <person name="Genoscope - CEA"/>
        </authorList>
    </citation>
    <scope>NUCLEOTIDE SEQUENCE</scope>
    <source>
        <strain evidence="10">LS3</strain>
    </source>
</reference>
<dbReference type="PANTHER" id="PTHR12716:SF8">
    <property type="entry name" value="TRANSCRIPTION INITIATION FACTOR IIE SUBUNIT BETA"/>
    <property type="match status" value="1"/>
</dbReference>
<evidence type="ECO:0000256" key="6">
    <source>
        <dbReference type="ARBA" id="ARBA00025581"/>
    </source>
</evidence>
<keyword evidence="5 7" id="KW-0539">Nucleus</keyword>
<dbReference type="Pfam" id="PF02186">
    <property type="entry name" value="TFIIE_beta"/>
    <property type="match status" value="1"/>
</dbReference>
<accession>A0A060T5B1</accession>
<dbReference type="InterPro" id="IPR054600">
    <property type="entry name" value="TFA2_E-tether"/>
</dbReference>
<dbReference type="GO" id="GO:0006367">
    <property type="term" value="P:transcription initiation at RNA polymerase II promoter"/>
    <property type="evidence" value="ECO:0007669"/>
    <property type="project" value="UniProtKB-UniRule"/>
</dbReference>
<evidence type="ECO:0000256" key="1">
    <source>
        <dbReference type="ARBA" id="ARBA00004123"/>
    </source>
</evidence>
<evidence type="ECO:0000256" key="7">
    <source>
        <dbReference type="PIRNR" id="PIRNR016398"/>
    </source>
</evidence>
<dbReference type="PIRSF" id="PIRSF016398">
    <property type="entry name" value="TFIIE-beta"/>
    <property type="match status" value="1"/>
</dbReference>
<evidence type="ECO:0000256" key="2">
    <source>
        <dbReference type="ARBA" id="ARBA00023015"/>
    </source>
</evidence>
<gene>
    <name evidence="10" type="ORF">GNLVRS02_ARAD1C04136g</name>
</gene>
<dbReference type="PANTHER" id="PTHR12716">
    <property type="entry name" value="TRANSCRIPTION INITIATION FACTOR IIE, BETA SUBUNIT"/>
    <property type="match status" value="1"/>
</dbReference>
<feature type="region of interest" description="Disordered" evidence="8">
    <location>
        <begin position="72"/>
        <end position="110"/>
    </location>
</feature>
<proteinExistence type="inferred from homology"/>
<evidence type="ECO:0000313" key="10">
    <source>
        <dbReference type="EMBL" id="CDP34077.1"/>
    </source>
</evidence>
<dbReference type="PhylomeDB" id="A0A060T5B1"/>
<dbReference type="PROSITE" id="PS51351">
    <property type="entry name" value="TFIIE_BETA_C"/>
    <property type="match status" value="1"/>
</dbReference>